<evidence type="ECO:0000313" key="2">
    <source>
        <dbReference type="Proteomes" id="UP001164761"/>
    </source>
</evidence>
<dbReference type="RefSeq" id="WP_268007448.1">
    <property type="nucleotide sequence ID" value="NZ_BSUT01000001.1"/>
</dbReference>
<dbReference type="EMBL" id="CP104067">
    <property type="protein sequence ID" value="WAH43568.1"/>
    <property type="molecule type" value="Genomic_DNA"/>
</dbReference>
<accession>A0ABY6ZKY7</accession>
<evidence type="ECO:0008006" key="3">
    <source>
        <dbReference type="Google" id="ProtNLM"/>
    </source>
</evidence>
<keyword evidence="2" id="KW-1185">Reference proteome</keyword>
<name>A0ABY6ZKY7_9BACL</name>
<protein>
    <recommendedName>
        <fullName evidence="3">Motility protein</fullName>
    </recommendedName>
</protein>
<evidence type="ECO:0000313" key="1">
    <source>
        <dbReference type="EMBL" id="WAH43568.1"/>
    </source>
</evidence>
<sequence length="53" mass="5255">MGISGVSSDMSQIALSSVESAAGQVDSDMTSIASDTSVDLSFMGIGGNIDLQA</sequence>
<reference evidence="1" key="1">
    <citation type="submission" date="2022-08" db="EMBL/GenBank/DDBJ databases">
        <title>Alicyclobacillus fastidiosus DSM 17978, complete genome.</title>
        <authorList>
            <person name="Wang Q."/>
            <person name="Cai R."/>
            <person name="Wang Z."/>
        </authorList>
    </citation>
    <scope>NUCLEOTIDE SEQUENCE</scope>
    <source>
        <strain evidence="1">DSM 17978</strain>
    </source>
</reference>
<organism evidence="1 2">
    <name type="scientific">Alicyclobacillus fastidiosus</name>
    <dbReference type="NCBI Taxonomy" id="392011"/>
    <lineage>
        <taxon>Bacteria</taxon>
        <taxon>Bacillati</taxon>
        <taxon>Bacillota</taxon>
        <taxon>Bacilli</taxon>
        <taxon>Bacillales</taxon>
        <taxon>Alicyclobacillaceae</taxon>
        <taxon>Alicyclobacillus</taxon>
    </lineage>
</organism>
<dbReference type="Proteomes" id="UP001164761">
    <property type="component" value="Chromosome"/>
</dbReference>
<gene>
    <name evidence="1" type="ORF">NZD89_09380</name>
</gene>
<proteinExistence type="predicted"/>